<keyword evidence="3" id="KW-1185">Reference proteome</keyword>
<feature type="domain" description="YgjP-like metallopeptidase" evidence="1">
    <location>
        <begin position="15"/>
        <end position="219"/>
    </location>
</feature>
<sequence length="226" mass="26661">MGEFSLRVRESTRRRTLELVVERDGSLSLLAPAGTPSAVLEGFVHARREWLYQKTAQKERVYHPPRPKEFVSGEGFFYLGRIYRLKLVDHGPEPLRLHQGRFELLRERSREGRSLFIAWYARQLQPRLQEQAARLAPRLGVRLGTVRVQELGYRWGSCSRSGDLYFHWRSAMLPRSALEYLLVHEMAHLRVPSHQPQFWRLVEQVVPDFEERRSWLMRHGAEYDLG</sequence>
<dbReference type="AlphaFoldDB" id="A0A399EY49"/>
<name>A0A399EY49_9DEIN</name>
<organism evidence="2 3">
    <name type="scientific">Calidithermus terrae</name>
    <dbReference type="NCBI Taxonomy" id="1408545"/>
    <lineage>
        <taxon>Bacteria</taxon>
        <taxon>Thermotogati</taxon>
        <taxon>Deinococcota</taxon>
        <taxon>Deinococci</taxon>
        <taxon>Thermales</taxon>
        <taxon>Thermaceae</taxon>
        <taxon>Calidithermus</taxon>
    </lineage>
</organism>
<evidence type="ECO:0000259" key="1">
    <source>
        <dbReference type="Pfam" id="PF01863"/>
    </source>
</evidence>
<dbReference type="EMBL" id="QXDL01000027">
    <property type="protein sequence ID" value="RIH88286.1"/>
    <property type="molecule type" value="Genomic_DNA"/>
</dbReference>
<dbReference type="Proteomes" id="UP000265715">
    <property type="component" value="Unassembled WGS sequence"/>
</dbReference>
<dbReference type="PANTHER" id="PTHR30399">
    <property type="entry name" value="UNCHARACTERIZED PROTEIN YGJP"/>
    <property type="match status" value="1"/>
</dbReference>
<dbReference type="CDD" id="cd07344">
    <property type="entry name" value="M48_yhfN_like"/>
    <property type="match status" value="1"/>
</dbReference>
<dbReference type="Pfam" id="PF01863">
    <property type="entry name" value="YgjP-like"/>
    <property type="match status" value="1"/>
</dbReference>
<dbReference type="RefSeq" id="WP_218022879.1">
    <property type="nucleotide sequence ID" value="NZ_QXDL01000027.1"/>
</dbReference>
<dbReference type="InterPro" id="IPR002725">
    <property type="entry name" value="YgjP-like_metallopeptidase"/>
</dbReference>
<reference evidence="2 3" key="1">
    <citation type="submission" date="2018-08" db="EMBL/GenBank/DDBJ databases">
        <title>Meiothermus terrae DSM 26712 genome sequencing project.</title>
        <authorList>
            <person name="Da Costa M.S."/>
            <person name="Albuquerque L."/>
            <person name="Raposo P."/>
            <person name="Froufe H.J.C."/>
            <person name="Barroso C.S."/>
            <person name="Egas C."/>
        </authorList>
    </citation>
    <scope>NUCLEOTIDE SEQUENCE [LARGE SCALE GENOMIC DNA]</scope>
    <source>
        <strain evidence="2 3">DSM 26712</strain>
    </source>
</reference>
<accession>A0A399EY49</accession>
<dbReference type="PANTHER" id="PTHR30399:SF1">
    <property type="entry name" value="UTP PYROPHOSPHATASE"/>
    <property type="match status" value="1"/>
</dbReference>
<protein>
    <recommendedName>
        <fullName evidence="1">YgjP-like metallopeptidase domain-containing protein</fullName>
    </recommendedName>
</protein>
<proteinExistence type="predicted"/>
<dbReference type="InterPro" id="IPR053136">
    <property type="entry name" value="UTP_pyrophosphatase-like"/>
</dbReference>
<gene>
    <name evidence="2" type="ORF">Mterra_00990</name>
</gene>
<evidence type="ECO:0000313" key="3">
    <source>
        <dbReference type="Proteomes" id="UP000265715"/>
    </source>
</evidence>
<comment type="caution">
    <text evidence="2">The sequence shown here is derived from an EMBL/GenBank/DDBJ whole genome shotgun (WGS) entry which is preliminary data.</text>
</comment>
<dbReference type="Gene3D" id="3.30.2010.10">
    <property type="entry name" value="Metalloproteases ('zincins'), catalytic domain"/>
    <property type="match status" value="1"/>
</dbReference>
<evidence type="ECO:0000313" key="2">
    <source>
        <dbReference type="EMBL" id="RIH88286.1"/>
    </source>
</evidence>